<organism evidence="1 2">
    <name type="scientific">Vanilla planifolia</name>
    <name type="common">Vanilla</name>
    <dbReference type="NCBI Taxonomy" id="51239"/>
    <lineage>
        <taxon>Eukaryota</taxon>
        <taxon>Viridiplantae</taxon>
        <taxon>Streptophyta</taxon>
        <taxon>Embryophyta</taxon>
        <taxon>Tracheophyta</taxon>
        <taxon>Spermatophyta</taxon>
        <taxon>Magnoliopsida</taxon>
        <taxon>Liliopsida</taxon>
        <taxon>Asparagales</taxon>
        <taxon>Orchidaceae</taxon>
        <taxon>Vanilloideae</taxon>
        <taxon>Vanilleae</taxon>
        <taxon>Vanilla</taxon>
    </lineage>
</organism>
<keyword evidence="2" id="KW-1185">Reference proteome</keyword>
<gene>
    <name evidence="1" type="ORF">HPP92_010439</name>
</gene>
<dbReference type="AlphaFoldDB" id="A0A835QYL1"/>
<dbReference type="PANTHER" id="PTHR35121">
    <property type="entry name" value="HOMEODOMAIN PROTEIN 8, PUTATIVE-RELATED"/>
    <property type="match status" value="1"/>
</dbReference>
<protein>
    <submittedName>
        <fullName evidence="1">Uncharacterized protein</fullName>
    </submittedName>
</protein>
<name>A0A835QYL1_VANPL</name>
<proteinExistence type="predicted"/>
<sequence>MPGSAATPGWFNWQGMWAASLQGFDGEIHRRPYHRNCGCALHRSRTIPADAACPSSSSVSYPIRRRSSSWHSLASSSSSSTNLTAASAEASPRISLDGNVSAGDNAVVVFTIDSSYHA</sequence>
<reference evidence="1 2" key="1">
    <citation type="journal article" date="2020" name="Nat. Food">
        <title>A phased Vanilla planifolia genome enables genetic improvement of flavour and production.</title>
        <authorList>
            <person name="Hasing T."/>
            <person name="Tang H."/>
            <person name="Brym M."/>
            <person name="Khazi F."/>
            <person name="Huang T."/>
            <person name="Chambers A.H."/>
        </authorList>
    </citation>
    <scope>NUCLEOTIDE SEQUENCE [LARGE SCALE GENOMIC DNA]</scope>
    <source>
        <tissue evidence="1">Leaf</tissue>
    </source>
</reference>
<dbReference type="OrthoDB" id="2020542at2759"/>
<dbReference type="Proteomes" id="UP000636800">
    <property type="component" value="Chromosome 5"/>
</dbReference>
<evidence type="ECO:0000313" key="2">
    <source>
        <dbReference type="Proteomes" id="UP000636800"/>
    </source>
</evidence>
<dbReference type="EMBL" id="JADCNL010000005">
    <property type="protein sequence ID" value="KAG0479581.1"/>
    <property type="molecule type" value="Genomic_DNA"/>
</dbReference>
<evidence type="ECO:0000313" key="1">
    <source>
        <dbReference type="EMBL" id="KAG0479581.1"/>
    </source>
</evidence>
<comment type="caution">
    <text evidence="1">The sequence shown here is derived from an EMBL/GenBank/DDBJ whole genome shotgun (WGS) entry which is preliminary data.</text>
</comment>
<accession>A0A835QYL1</accession>
<dbReference type="PANTHER" id="PTHR35121:SF2">
    <property type="entry name" value="SWIM-TYPE DOMAIN-CONTAINING PROTEIN"/>
    <property type="match status" value="1"/>
</dbReference>